<feature type="transmembrane region" description="Helical" evidence="6">
    <location>
        <begin position="131"/>
        <end position="150"/>
    </location>
</feature>
<feature type="domain" description="Response regulatory" evidence="8">
    <location>
        <begin position="460"/>
        <end position="578"/>
    </location>
</feature>
<evidence type="ECO:0000256" key="1">
    <source>
        <dbReference type="ARBA" id="ARBA00000085"/>
    </source>
</evidence>
<dbReference type="Gene3D" id="3.40.50.2300">
    <property type="match status" value="1"/>
</dbReference>
<dbReference type="InterPro" id="IPR005467">
    <property type="entry name" value="His_kinase_dom"/>
</dbReference>
<evidence type="ECO:0000256" key="5">
    <source>
        <dbReference type="PROSITE-ProRule" id="PRU00169"/>
    </source>
</evidence>
<comment type="catalytic activity">
    <reaction evidence="1">
        <text>ATP + protein L-histidine = ADP + protein N-phospho-L-histidine.</text>
        <dbReference type="EC" id="2.7.13.3"/>
    </reaction>
</comment>
<dbReference type="Gene3D" id="3.30.565.10">
    <property type="entry name" value="Histidine kinase-like ATPase, C-terminal domain"/>
    <property type="match status" value="1"/>
</dbReference>
<keyword evidence="6" id="KW-1133">Transmembrane helix</keyword>
<dbReference type="AlphaFoldDB" id="A0A521DTN2"/>
<accession>A0A521DTN2</accession>
<dbReference type="PANTHER" id="PTHR45339">
    <property type="entry name" value="HYBRID SIGNAL TRANSDUCTION HISTIDINE KINASE J"/>
    <property type="match status" value="1"/>
</dbReference>
<dbReference type="Pfam" id="PF00072">
    <property type="entry name" value="Response_reg"/>
    <property type="match status" value="1"/>
</dbReference>
<dbReference type="PROSITE" id="PS50109">
    <property type="entry name" value="HIS_KIN"/>
    <property type="match status" value="1"/>
</dbReference>
<protein>
    <recommendedName>
        <fullName evidence="2">histidine kinase</fullName>
        <ecNumber evidence="2">2.7.13.3</ecNumber>
    </recommendedName>
</protein>
<evidence type="ECO:0000256" key="2">
    <source>
        <dbReference type="ARBA" id="ARBA00012438"/>
    </source>
</evidence>
<dbReference type="Pfam" id="PF00512">
    <property type="entry name" value="HisKA"/>
    <property type="match status" value="1"/>
</dbReference>
<dbReference type="SMART" id="SM00448">
    <property type="entry name" value="REC"/>
    <property type="match status" value="1"/>
</dbReference>
<dbReference type="PANTHER" id="PTHR45339:SF1">
    <property type="entry name" value="HYBRID SIGNAL TRANSDUCTION HISTIDINE KINASE J"/>
    <property type="match status" value="1"/>
</dbReference>
<dbReference type="CDD" id="cd17546">
    <property type="entry name" value="REC_hyHK_CKI1_RcsC-like"/>
    <property type="match status" value="1"/>
</dbReference>
<evidence type="ECO:0000256" key="3">
    <source>
        <dbReference type="ARBA" id="ARBA00022553"/>
    </source>
</evidence>
<dbReference type="Gene3D" id="1.10.287.130">
    <property type="match status" value="1"/>
</dbReference>
<proteinExistence type="predicted"/>
<dbReference type="InterPro" id="IPR036097">
    <property type="entry name" value="HisK_dim/P_sf"/>
</dbReference>
<dbReference type="OrthoDB" id="1110027at2"/>
<evidence type="ECO:0000259" key="8">
    <source>
        <dbReference type="PROSITE" id="PS50110"/>
    </source>
</evidence>
<dbReference type="SMART" id="SM00388">
    <property type="entry name" value="HisKA"/>
    <property type="match status" value="1"/>
</dbReference>
<feature type="domain" description="Histidine kinase" evidence="7">
    <location>
        <begin position="209"/>
        <end position="429"/>
    </location>
</feature>
<feature type="modified residue" description="4-aspartylphosphate" evidence="5">
    <location>
        <position position="509"/>
    </location>
</feature>
<dbReference type="Proteomes" id="UP000319040">
    <property type="component" value="Unassembled WGS sequence"/>
</dbReference>
<sequence>MKSINKFLLLFAFDHDEKLDVETQAFLLLSNVLNFFLFVIVFVEGIISLLEEKLFFAGTLLSLSVLFAFNYLYISRRPNIALYNRLLFLFIILTFVFFIIFGGSTGVNIVWVGSFPFIAINLFGRKAGSLYSLGMFVFILIDFLLLSKIIPLAQHYTLNMSVLISIYVLFSFILAYTLKFVFAQVLFSKERAMINSQNNRTSRDEQIADLSRQIRTPLSNITGILDILGKTNLSDDQRDYINTIHASANNLVNVVSNMVSTTKSNELRIQEEKISFNLFSTLNNTIRLFSENNSKQKFSLSFSAEVPSNMTGNAIKTKQIFLNILNSIAKYNLSENKEITIEVSRTNNMPGTLELLFKITATGNIPFPKEYRSDESLYGTDILLLNTSKHIQFLELGLTQKLIEQDGHLLSIKPEADKTTFEFGITFKESTQSYSVKNIKEKVSNSTSFYKPSVDIKDANILLVEDNFSNQQIIILYIKNLVNKIEVAYNGKEALDKFGKTKYDLILMDVQMPIMDGLKATKKIREIEKSTNTHIPIIAITANAFPEDKERCIASGMDDYISKPFQTEELVSKLKAHLK</sequence>
<feature type="transmembrane region" description="Helical" evidence="6">
    <location>
        <begin position="54"/>
        <end position="74"/>
    </location>
</feature>
<feature type="transmembrane region" description="Helical" evidence="6">
    <location>
        <begin position="86"/>
        <end position="111"/>
    </location>
</feature>
<dbReference type="EMBL" id="FXTB01000006">
    <property type="protein sequence ID" value="SMO74471.1"/>
    <property type="molecule type" value="Genomic_DNA"/>
</dbReference>
<feature type="transmembrane region" description="Helical" evidence="6">
    <location>
        <begin position="25"/>
        <end position="48"/>
    </location>
</feature>
<dbReference type="InterPro" id="IPR003661">
    <property type="entry name" value="HisK_dim/P_dom"/>
</dbReference>
<evidence type="ECO:0000256" key="6">
    <source>
        <dbReference type="SAM" id="Phobius"/>
    </source>
</evidence>
<dbReference type="GO" id="GO:0000155">
    <property type="term" value="F:phosphorelay sensor kinase activity"/>
    <property type="evidence" value="ECO:0007669"/>
    <property type="project" value="InterPro"/>
</dbReference>
<keyword evidence="3 5" id="KW-0597">Phosphoprotein</keyword>
<dbReference type="SUPFAM" id="SSF52172">
    <property type="entry name" value="CheY-like"/>
    <property type="match status" value="1"/>
</dbReference>
<feature type="transmembrane region" description="Helical" evidence="6">
    <location>
        <begin position="162"/>
        <end position="187"/>
    </location>
</feature>
<keyword evidence="10" id="KW-1185">Reference proteome</keyword>
<dbReference type="SUPFAM" id="SSF47384">
    <property type="entry name" value="Homodimeric domain of signal transducing histidine kinase"/>
    <property type="match status" value="1"/>
</dbReference>
<evidence type="ECO:0000313" key="9">
    <source>
        <dbReference type="EMBL" id="SMO74471.1"/>
    </source>
</evidence>
<dbReference type="InterPro" id="IPR011006">
    <property type="entry name" value="CheY-like_superfamily"/>
</dbReference>
<gene>
    <name evidence="9" type="ORF">SAMN06265379_106117</name>
</gene>
<evidence type="ECO:0000259" key="7">
    <source>
        <dbReference type="PROSITE" id="PS50109"/>
    </source>
</evidence>
<reference evidence="9 10" key="1">
    <citation type="submission" date="2017-05" db="EMBL/GenBank/DDBJ databases">
        <authorList>
            <person name="Varghese N."/>
            <person name="Submissions S."/>
        </authorList>
    </citation>
    <scope>NUCLEOTIDE SEQUENCE [LARGE SCALE GENOMIC DNA]</scope>
    <source>
        <strain evidence="9 10">DSM 27040</strain>
    </source>
</reference>
<dbReference type="InterPro" id="IPR001789">
    <property type="entry name" value="Sig_transdc_resp-reg_receiver"/>
</dbReference>
<name>A0A521DTN2_SACCC</name>
<keyword evidence="6" id="KW-0812">Transmembrane</keyword>
<keyword evidence="6" id="KW-0472">Membrane</keyword>
<evidence type="ECO:0000256" key="4">
    <source>
        <dbReference type="ARBA" id="ARBA00023012"/>
    </source>
</evidence>
<dbReference type="EC" id="2.7.13.3" evidence="2"/>
<dbReference type="CDD" id="cd00082">
    <property type="entry name" value="HisKA"/>
    <property type="match status" value="1"/>
</dbReference>
<organism evidence="9 10">
    <name type="scientific">Saccharicrinis carchari</name>
    <dbReference type="NCBI Taxonomy" id="1168039"/>
    <lineage>
        <taxon>Bacteria</taxon>
        <taxon>Pseudomonadati</taxon>
        <taxon>Bacteroidota</taxon>
        <taxon>Bacteroidia</taxon>
        <taxon>Marinilabiliales</taxon>
        <taxon>Marinilabiliaceae</taxon>
        <taxon>Saccharicrinis</taxon>
    </lineage>
</organism>
<dbReference type="InterPro" id="IPR036890">
    <property type="entry name" value="HATPase_C_sf"/>
</dbReference>
<dbReference type="PROSITE" id="PS50110">
    <property type="entry name" value="RESPONSE_REGULATORY"/>
    <property type="match status" value="1"/>
</dbReference>
<keyword evidence="4" id="KW-0902">Two-component regulatory system</keyword>
<evidence type="ECO:0000313" key="10">
    <source>
        <dbReference type="Proteomes" id="UP000319040"/>
    </source>
</evidence>